<feature type="compositionally biased region" description="Acidic residues" evidence="1">
    <location>
        <begin position="64"/>
        <end position="74"/>
    </location>
</feature>
<feature type="compositionally biased region" description="Basic and acidic residues" evidence="1">
    <location>
        <begin position="86"/>
        <end position="106"/>
    </location>
</feature>
<sequence length="220" mass="23688">MVDQSFDRILEGVAARHETKGWRSVFGRASTGVMSVTGIRRGPRIAESVERAAAARAAYEEALEEEDFSAFDEPEPVKPTAPPRAASKESEKPSEPRQGFEARRASDQAPTSSEPPRPEGARGTGNGNGSAAAAGAAYAKTIREAQPGAPSTDPYDIAMELDILALSSVKDLLEARRNFARVNHPDRVPIGFRTEATTRMQIANRLVDDAVARMSGQGRR</sequence>
<gene>
    <name evidence="2" type="ORF">GTK09_24425</name>
</gene>
<dbReference type="RefSeq" id="WP_163466020.1">
    <property type="nucleotide sequence ID" value="NZ_JAAAMG010000032.1"/>
</dbReference>
<dbReference type="AlphaFoldDB" id="A0A6N9T841"/>
<organism evidence="2 3">
    <name type="scientific">Jiella pacifica</name>
    <dbReference type="NCBI Taxonomy" id="2696469"/>
    <lineage>
        <taxon>Bacteria</taxon>
        <taxon>Pseudomonadati</taxon>
        <taxon>Pseudomonadota</taxon>
        <taxon>Alphaproteobacteria</taxon>
        <taxon>Hyphomicrobiales</taxon>
        <taxon>Aurantimonadaceae</taxon>
        <taxon>Jiella</taxon>
    </lineage>
</organism>
<name>A0A6N9T841_9HYPH</name>
<reference evidence="2 3" key="1">
    <citation type="submission" date="2020-01" db="EMBL/GenBank/DDBJ databases">
        <title>Jiella pacifica sp. nov.</title>
        <authorList>
            <person name="Xue Z."/>
            <person name="Zhu S."/>
            <person name="Chen J."/>
            <person name="Yang J."/>
        </authorList>
    </citation>
    <scope>NUCLEOTIDE SEQUENCE [LARGE SCALE GENOMIC DNA]</scope>
    <source>
        <strain evidence="2 3">40Bstr34</strain>
    </source>
</reference>
<evidence type="ECO:0000313" key="3">
    <source>
        <dbReference type="Proteomes" id="UP000469011"/>
    </source>
</evidence>
<evidence type="ECO:0000256" key="1">
    <source>
        <dbReference type="SAM" id="MobiDB-lite"/>
    </source>
</evidence>
<evidence type="ECO:0008006" key="4">
    <source>
        <dbReference type="Google" id="ProtNLM"/>
    </source>
</evidence>
<accession>A0A6N9T841</accession>
<comment type="caution">
    <text evidence="2">The sequence shown here is derived from an EMBL/GenBank/DDBJ whole genome shotgun (WGS) entry which is preliminary data.</text>
</comment>
<proteinExistence type="predicted"/>
<dbReference type="Proteomes" id="UP000469011">
    <property type="component" value="Unassembled WGS sequence"/>
</dbReference>
<dbReference type="EMBL" id="JAAAMG010000032">
    <property type="protein sequence ID" value="NDW07563.1"/>
    <property type="molecule type" value="Genomic_DNA"/>
</dbReference>
<evidence type="ECO:0000313" key="2">
    <source>
        <dbReference type="EMBL" id="NDW07563.1"/>
    </source>
</evidence>
<keyword evidence="3" id="KW-1185">Reference proteome</keyword>
<feature type="region of interest" description="Disordered" evidence="1">
    <location>
        <begin position="64"/>
        <end position="132"/>
    </location>
</feature>
<protein>
    <recommendedName>
        <fullName evidence="4">J domain-containing protein</fullName>
    </recommendedName>
</protein>